<keyword evidence="5" id="KW-1185">Reference proteome</keyword>
<dbReference type="Proteomes" id="UP000321773">
    <property type="component" value="Unassembled WGS sequence"/>
</dbReference>
<feature type="transmembrane region" description="Helical" evidence="1">
    <location>
        <begin position="9"/>
        <end position="29"/>
    </location>
</feature>
<protein>
    <recommendedName>
        <fullName evidence="6">Inhibitor of the pro-sigma K processing machinery</fullName>
    </recommendedName>
</protein>
<evidence type="ECO:0000313" key="5">
    <source>
        <dbReference type="Proteomes" id="UP000321773"/>
    </source>
</evidence>
<keyword evidence="1" id="KW-0812">Transmembrane</keyword>
<organism evidence="3 4">
    <name type="scientific">Halolactibacillus miurensis</name>
    <dbReference type="NCBI Taxonomy" id="306541"/>
    <lineage>
        <taxon>Bacteria</taxon>
        <taxon>Bacillati</taxon>
        <taxon>Bacillota</taxon>
        <taxon>Bacilli</taxon>
        <taxon>Bacillales</taxon>
        <taxon>Bacillaceae</taxon>
        <taxon>Halolactibacillus</taxon>
    </lineage>
</organism>
<dbReference type="Proteomes" id="UP000199139">
    <property type="component" value="Unassembled WGS sequence"/>
</dbReference>
<reference evidence="2 5" key="2">
    <citation type="submission" date="2019-07" db="EMBL/GenBank/DDBJ databases">
        <title>Whole genome shotgun sequence of Halolactibacillus miurensis NBRC 100873.</title>
        <authorList>
            <person name="Hosoyama A."/>
            <person name="Uohara A."/>
            <person name="Ohji S."/>
            <person name="Ichikawa N."/>
        </authorList>
    </citation>
    <scope>NUCLEOTIDE SEQUENCE [LARGE SCALE GENOMIC DNA]</scope>
    <source>
        <strain evidence="2 5">NBRC 100873</strain>
    </source>
</reference>
<dbReference type="AlphaFoldDB" id="A0A1I6V1D0"/>
<gene>
    <name evidence="2" type="ORF">HMI01_28150</name>
    <name evidence="3" type="ORF">SAMN05421668_1405</name>
</gene>
<sequence length="69" mass="7964">MKNVIEKVIYFVFTIFIYILLRKVVTLAWDNFVPLNFKTNLLGAFVVFPIMVGASFILASITFKFIKKA</sequence>
<evidence type="ECO:0000313" key="3">
    <source>
        <dbReference type="EMBL" id="SFT07483.1"/>
    </source>
</evidence>
<dbReference type="EMBL" id="BJWJ01000055">
    <property type="protein sequence ID" value="GEM05827.1"/>
    <property type="molecule type" value="Genomic_DNA"/>
</dbReference>
<reference evidence="3 4" key="1">
    <citation type="submission" date="2016-10" db="EMBL/GenBank/DDBJ databases">
        <authorList>
            <person name="de Groot N.N."/>
        </authorList>
    </citation>
    <scope>NUCLEOTIDE SEQUENCE [LARGE SCALE GENOMIC DNA]</scope>
    <source>
        <strain evidence="3 4">DSM 17074</strain>
    </source>
</reference>
<name>A0A1I6V1D0_9BACI</name>
<evidence type="ECO:0008006" key="6">
    <source>
        <dbReference type="Google" id="ProtNLM"/>
    </source>
</evidence>
<keyword evidence="1" id="KW-1133">Transmembrane helix</keyword>
<dbReference type="EMBL" id="FPAI01000040">
    <property type="protein sequence ID" value="SFT07483.1"/>
    <property type="molecule type" value="Genomic_DNA"/>
</dbReference>
<evidence type="ECO:0000256" key="1">
    <source>
        <dbReference type="SAM" id="Phobius"/>
    </source>
</evidence>
<evidence type="ECO:0000313" key="2">
    <source>
        <dbReference type="EMBL" id="GEM05827.1"/>
    </source>
</evidence>
<accession>A0A1I6V1D0</accession>
<feature type="transmembrane region" description="Helical" evidence="1">
    <location>
        <begin position="41"/>
        <end position="66"/>
    </location>
</feature>
<evidence type="ECO:0000313" key="4">
    <source>
        <dbReference type="Proteomes" id="UP000199139"/>
    </source>
</evidence>
<proteinExistence type="predicted"/>
<keyword evidence="1" id="KW-0472">Membrane</keyword>